<evidence type="ECO:0000313" key="2">
    <source>
        <dbReference type="Proteomes" id="UP000014174"/>
    </source>
</evidence>
<sequence length="192" mass="21687">MLSENIKINTKNSHQSLENKLILPMKSIHNQESLARLLVIFYSFFGGLEVNINKHIDTAFLPDYADRRKTAALENDLILLKTALPSLASNDDLPEINNHLQALGALYVIEGSTLGGKFISKMVRQQIDLPHVIGLTFFDGYGSDTDTMWQLFKQFMDQPMTADEKDMVIQSANDTFAKFSQWVDKTNTFLVA</sequence>
<dbReference type="GO" id="GO:0004392">
    <property type="term" value="F:heme oxygenase (decyclizing) activity"/>
    <property type="evidence" value="ECO:0007669"/>
    <property type="project" value="InterPro"/>
</dbReference>
<dbReference type="PATRIC" id="fig|1150600.3.peg.2504"/>
<organism evidence="1 2">
    <name type="scientific">Arcticibacter svalbardensis MN12-7</name>
    <dbReference type="NCBI Taxonomy" id="1150600"/>
    <lineage>
        <taxon>Bacteria</taxon>
        <taxon>Pseudomonadati</taxon>
        <taxon>Bacteroidota</taxon>
        <taxon>Sphingobacteriia</taxon>
        <taxon>Sphingobacteriales</taxon>
        <taxon>Sphingobacteriaceae</taxon>
        <taxon>Arcticibacter</taxon>
    </lineage>
</organism>
<dbReference type="SUPFAM" id="SSF48613">
    <property type="entry name" value="Heme oxygenase-like"/>
    <property type="match status" value="1"/>
</dbReference>
<dbReference type="AlphaFoldDB" id="R9GZ93"/>
<dbReference type="Pfam" id="PF01126">
    <property type="entry name" value="Heme_oxygenase"/>
    <property type="match status" value="1"/>
</dbReference>
<evidence type="ECO:0000313" key="1">
    <source>
        <dbReference type="EMBL" id="EOR94289.1"/>
    </source>
</evidence>
<protein>
    <submittedName>
        <fullName evidence="1">Bacteriophytochrome heme oxygenase BphO</fullName>
    </submittedName>
</protein>
<dbReference type="GO" id="GO:0006788">
    <property type="term" value="P:heme oxidation"/>
    <property type="evidence" value="ECO:0007669"/>
    <property type="project" value="InterPro"/>
</dbReference>
<dbReference type="Gene3D" id="1.20.910.10">
    <property type="entry name" value="Heme oxygenase-like"/>
    <property type="match status" value="1"/>
</dbReference>
<name>R9GZ93_9SPHI</name>
<dbReference type="InterPro" id="IPR016053">
    <property type="entry name" value="Haem_Oase-like"/>
</dbReference>
<dbReference type="RefSeq" id="WP_016195761.1">
    <property type="nucleotide sequence ID" value="NZ_AQPN01000090.1"/>
</dbReference>
<dbReference type="OrthoDB" id="114943at2"/>
<dbReference type="EMBL" id="AQPN01000090">
    <property type="protein sequence ID" value="EOR94289.1"/>
    <property type="molecule type" value="Genomic_DNA"/>
</dbReference>
<dbReference type="Proteomes" id="UP000014174">
    <property type="component" value="Unassembled WGS sequence"/>
</dbReference>
<comment type="caution">
    <text evidence="1">The sequence shown here is derived from an EMBL/GenBank/DDBJ whole genome shotgun (WGS) entry which is preliminary data.</text>
</comment>
<reference evidence="1 2" key="1">
    <citation type="journal article" date="2013" name="Genome Announc.">
        <title>Draft Genome Sequence of Arcticibacter svalbardensis Strain MN12-7T, a Member of the Family Sphingobacteriaceae Isolated from an Arctic Soil Sample.</title>
        <authorList>
            <person name="Shivaji S."/>
            <person name="Ara S."/>
            <person name="Prasad S."/>
            <person name="Manasa B.P."/>
            <person name="Begum Z."/>
            <person name="Singh A."/>
            <person name="Kumar Pinnaka A."/>
        </authorList>
    </citation>
    <scope>NUCLEOTIDE SEQUENCE [LARGE SCALE GENOMIC DNA]</scope>
    <source>
        <strain evidence="1 2">MN12-7</strain>
    </source>
</reference>
<gene>
    <name evidence="1" type="ORF">ADIARSV_2530</name>
</gene>
<dbReference type="STRING" id="1150600.ADIARSV_2530"/>
<dbReference type="InterPro" id="IPR016084">
    <property type="entry name" value="Haem_Oase-like_multi-hlx"/>
</dbReference>
<keyword evidence="2" id="KW-1185">Reference proteome</keyword>
<accession>R9GZ93</accession>
<proteinExistence type="predicted"/>
<dbReference type="eggNOG" id="COG3230">
    <property type="taxonomic scope" value="Bacteria"/>
</dbReference>
<dbReference type="CDD" id="cd19166">
    <property type="entry name" value="HemeO-bac"/>
    <property type="match status" value="1"/>
</dbReference>